<proteinExistence type="predicted"/>
<keyword evidence="2" id="KW-1185">Reference proteome</keyword>
<reference evidence="1 2" key="1">
    <citation type="journal article" date="2020" name="Cell">
        <title>Large-Scale Comparative Analyses of Tick Genomes Elucidate Their Genetic Diversity and Vector Capacities.</title>
        <authorList>
            <consortium name="Tick Genome and Microbiome Consortium (TIGMIC)"/>
            <person name="Jia N."/>
            <person name="Wang J."/>
            <person name="Shi W."/>
            <person name="Du L."/>
            <person name="Sun Y."/>
            <person name="Zhan W."/>
            <person name="Jiang J.F."/>
            <person name="Wang Q."/>
            <person name="Zhang B."/>
            <person name="Ji P."/>
            <person name="Bell-Sakyi L."/>
            <person name="Cui X.M."/>
            <person name="Yuan T.T."/>
            <person name="Jiang B.G."/>
            <person name="Yang W.F."/>
            <person name="Lam T.T."/>
            <person name="Chang Q.C."/>
            <person name="Ding S.J."/>
            <person name="Wang X.J."/>
            <person name="Zhu J.G."/>
            <person name="Ruan X.D."/>
            <person name="Zhao L."/>
            <person name="Wei J.T."/>
            <person name="Ye R.Z."/>
            <person name="Que T.C."/>
            <person name="Du C.H."/>
            <person name="Zhou Y.H."/>
            <person name="Cheng J.X."/>
            <person name="Dai P.F."/>
            <person name="Guo W.B."/>
            <person name="Han X.H."/>
            <person name="Huang E.J."/>
            <person name="Li L.F."/>
            <person name="Wei W."/>
            <person name="Gao Y.C."/>
            <person name="Liu J.Z."/>
            <person name="Shao H.Z."/>
            <person name="Wang X."/>
            <person name="Wang C.C."/>
            <person name="Yang T.C."/>
            <person name="Huo Q.B."/>
            <person name="Li W."/>
            <person name="Chen H.Y."/>
            <person name="Chen S.E."/>
            <person name="Zhou L.G."/>
            <person name="Ni X.B."/>
            <person name="Tian J.H."/>
            <person name="Sheng Y."/>
            <person name="Liu T."/>
            <person name="Pan Y.S."/>
            <person name="Xia L.Y."/>
            <person name="Li J."/>
            <person name="Zhao F."/>
            <person name="Cao W.C."/>
        </authorList>
    </citation>
    <scope>NUCLEOTIDE SEQUENCE [LARGE SCALE GENOMIC DNA]</scope>
    <source>
        <strain evidence="1">Iper-2018</strain>
    </source>
</reference>
<feature type="non-terminal residue" evidence="1">
    <location>
        <position position="724"/>
    </location>
</feature>
<gene>
    <name evidence="1" type="ORF">HPB47_009093</name>
</gene>
<evidence type="ECO:0000313" key="1">
    <source>
        <dbReference type="EMBL" id="KAG0413760.1"/>
    </source>
</evidence>
<accession>A0AC60P300</accession>
<evidence type="ECO:0000313" key="2">
    <source>
        <dbReference type="Proteomes" id="UP000805193"/>
    </source>
</evidence>
<protein>
    <submittedName>
        <fullName evidence="1">Uncharacterized protein</fullName>
    </submittedName>
</protein>
<sequence>MVGWCLEASDAVTHAATTQPPDASTEPRKPRAKRACGFGAQRARVATQPAFAGHRRRKTRRPSLLHVSESSEPSCTADAAALTRMNAFEAAYPPLLPASGDTPYGSDSDGEDDVIDVLSADHCAGEHSYTMPMPPSMILEAQERRAARRPAPQPELPSLSPELSAAHRLVEWMGSPVCRKYSAPFLEPMEAEQRPAYAKVVRRPMCLSRVRASLDADEYASITEVVRDLRLILENCYRFFGPSHCFSKKAQKLETVLEQKLALLPRELREKTTLEATTLDNRDVCAQRAGRRARLSNLLPSGESSALLQLVKAEKAARAREERLKQREERKVEKEVAQQAAADWDNATFAEGLAQLSSFWEVPQVCQFLRVTQEPLQLPQAPMCELERMFLMPQKSSLLAVFMTCLLVAPQHRPKVLVQPPMPYRVWAERLRNRLQVWYRTYHGSQRNGLKDYHDLTLHHRVWLFKALCDHKLGQHRRVQEWMAEQEADSLRETLLGQDREGRTYLYFPCLCEQDLRIYRQGRLEYQETPEVAPSATKKSAKAQATPTADEKKEAERKDEASGSADAAPEKGPETKAAPSPSAGASVKEVPSFETVANSVAGLRALIAQFGEGDAEAASEAVTTRSQHKASELSGSSTLEDQADQKNEAELVERLRELLAELEPSENKFQQTEAAVRIKLHKEWHSDVPDGQNEEDAEASPPAALSNRACRKPSKRDAHPRSLG</sequence>
<dbReference type="Proteomes" id="UP000805193">
    <property type="component" value="Unassembled WGS sequence"/>
</dbReference>
<name>A0AC60P300_IXOPE</name>
<dbReference type="EMBL" id="JABSTQ010011235">
    <property type="protein sequence ID" value="KAG0413760.1"/>
    <property type="molecule type" value="Genomic_DNA"/>
</dbReference>
<organism evidence="1 2">
    <name type="scientific">Ixodes persulcatus</name>
    <name type="common">Taiga tick</name>
    <dbReference type="NCBI Taxonomy" id="34615"/>
    <lineage>
        <taxon>Eukaryota</taxon>
        <taxon>Metazoa</taxon>
        <taxon>Ecdysozoa</taxon>
        <taxon>Arthropoda</taxon>
        <taxon>Chelicerata</taxon>
        <taxon>Arachnida</taxon>
        <taxon>Acari</taxon>
        <taxon>Parasitiformes</taxon>
        <taxon>Ixodida</taxon>
        <taxon>Ixodoidea</taxon>
        <taxon>Ixodidae</taxon>
        <taxon>Ixodinae</taxon>
        <taxon>Ixodes</taxon>
    </lineage>
</organism>
<comment type="caution">
    <text evidence="1">The sequence shown here is derived from an EMBL/GenBank/DDBJ whole genome shotgun (WGS) entry which is preliminary data.</text>
</comment>